<keyword evidence="4 6" id="KW-1133">Transmembrane helix</keyword>
<accession>A0A2W2BWS2</accession>
<evidence type="ECO:0000256" key="6">
    <source>
        <dbReference type="SAM" id="Phobius"/>
    </source>
</evidence>
<dbReference type="InterPro" id="IPR005496">
    <property type="entry name" value="Integral_membrane_TerC"/>
</dbReference>
<keyword evidence="3 6" id="KW-0812">Transmembrane</keyword>
<dbReference type="Pfam" id="PF03741">
    <property type="entry name" value="TerC"/>
    <property type="match status" value="1"/>
</dbReference>
<dbReference type="PANTHER" id="PTHR30238">
    <property type="entry name" value="MEMBRANE BOUND PREDICTED REDOX MODULATOR"/>
    <property type="match status" value="1"/>
</dbReference>
<dbReference type="Proteomes" id="UP000248745">
    <property type="component" value="Unassembled WGS sequence"/>
</dbReference>
<comment type="subcellular location">
    <subcellularLocation>
        <location evidence="1">Membrane</location>
        <topology evidence="1">Multi-pass membrane protein</topology>
    </subcellularLocation>
</comment>
<sequence length="259" mass="29089">MSYLLTPDALISLVTLALLEIVLGIDNVIFVSIVMGRLPKEKQGAARKIWMFTGIAIRVLLLVGLGWLMHNPLSFNIVGYKFELGEFVQIIGGIFLLFKTVSEIHHKLEGDEHEAEEKQEKKVVGVTLMAAVVQIMVIDLVFSFDSMITAVGLAKHLEVMILAVVIAMFIMFLFSGKISDFIHKHPTLQMLALSFLVLVGFTLFFEGLKPLHHQEIPKGYIYFAMAFSFIVEILNMKLRKRSSKPVELRSPKAEDVNGE</sequence>
<evidence type="ECO:0000256" key="4">
    <source>
        <dbReference type="ARBA" id="ARBA00022989"/>
    </source>
</evidence>
<dbReference type="SUPFAM" id="SSF103473">
    <property type="entry name" value="MFS general substrate transporter"/>
    <property type="match status" value="1"/>
</dbReference>
<organism evidence="7 8">
    <name type="scientific">Taibaiella soli</name>
    <dbReference type="NCBI Taxonomy" id="1649169"/>
    <lineage>
        <taxon>Bacteria</taxon>
        <taxon>Pseudomonadati</taxon>
        <taxon>Bacteroidota</taxon>
        <taxon>Chitinophagia</taxon>
        <taxon>Chitinophagales</taxon>
        <taxon>Chitinophagaceae</taxon>
        <taxon>Taibaiella</taxon>
    </lineage>
</organism>
<comment type="caution">
    <text evidence="7">The sequence shown here is derived from an EMBL/GenBank/DDBJ whole genome shotgun (WGS) entry which is preliminary data.</text>
</comment>
<evidence type="ECO:0000256" key="1">
    <source>
        <dbReference type="ARBA" id="ARBA00004141"/>
    </source>
</evidence>
<evidence type="ECO:0000256" key="3">
    <source>
        <dbReference type="ARBA" id="ARBA00022692"/>
    </source>
</evidence>
<feature type="transmembrane region" description="Helical" evidence="6">
    <location>
        <begin position="220"/>
        <end position="238"/>
    </location>
</feature>
<feature type="transmembrane region" description="Helical" evidence="6">
    <location>
        <begin position="84"/>
        <end position="102"/>
    </location>
</feature>
<dbReference type="GO" id="GO:0016020">
    <property type="term" value="C:membrane"/>
    <property type="evidence" value="ECO:0007669"/>
    <property type="project" value="UniProtKB-SubCell"/>
</dbReference>
<protein>
    <submittedName>
        <fullName evidence="7">TerC family protein</fullName>
    </submittedName>
</protein>
<dbReference type="PANTHER" id="PTHR30238:SF4">
    <property type="entry name" value="SLL1022 PROTEIN"/>
    <property type="match status" value="1"/>
</dbReference>
<evidence type="ECO:0000313" key="7">
    <source>
        <dbReference type="EMBL" id="PZF72303.1"/>
    </source>
</evidence>
<dbReference type="RefSeq" id="WP_110999398.1">
    <property type="nucleotide sequence ID" value="NZ_QKTW01000018.1"/>
</dbReference>
<feature type="transmembrane region" description="Helical" evidence="6">
    <location>
        <begin position="123"/>
        <end position="144"/>
    </location>
</feature>
<dbReference type="AlphaFoldDB" id="A0A2W2BWS2"/>
<dbReference type="OrthoDB" id="9805314at2"/>
<dbReference type="InterPro" id="IPR036259">
    <property type="entry name" value="MFS_trans_sf"/>
</dbReference>
<keyword evidence="8" id="KW-1185">Reference proteome</keyword>
<reference evidence="7 8" key="1">
    <citation type="submission" date="2018-06" db="EMBL/GenBank/DDBJ databases">
        <title>Mucibacter soli gen. nov., sp. nov., a new member of the family Chitinophagaceae producing mucin.</title>
        <authorList>
            <person name="Kim M.-K."/>
            <person name="Park S."/>
            <person name="Kim T.-S."/>
            <person name="Joung Y."/>
            <person name="Han J.-H."/>
            <person name="Kim S.B."/>
        </authorList>
    </citation>
    <scope>NUCLEOTIDE SEQUENCE [LARGE SCALE GENOMIC DNA]</scope>
    <source>
        <strain evidence="7 8">R1-15</strain>
    </source>
</reference>
<keyword evidence="5 6" id="KW-0472">Membrane</keyword>
<feature type="transmembrane region" description="Helical" evidence="6">
    <location>
        <begin position="188"/>
        <end position="208"/>
    </location>
</feature>
<feature type="transmembrane region" description="Helical" evidence="6">
    <location>
        <begin position="49"/>
        <end position="69"/>
    </location>
</feature>
<feature type="transmembrane region" description="Helical" evidence="6">
    <location>
        <begin position="12"/>
        <end position="37"/>
    </location>
</feature>
<comment type="similarity">
    <text evidence="2">Belongs to the TerC family.</text>
</comment>
<gene>
    <name evidence="7" type="ORF">DN068_13160</name>
</gene>
<evidence type="ECO:0000256" key="5">
    <source>
        <dbReference type="ARBA" id="ARBA00023136"/>
    </source>
</evidence>
<evidence type="ECO:0000256" key="2">
    <source>
        <dbReference type="ARBA" id="ARBA00007511"/>
    </source>
</evidence>
<feature type="transmembrane region" description="Helical" evidence="6">
    <location>
        <begin position="156"/>
        <end position="176"/>
    </location>
</feature>
<proteinExistence type="inferred from homology"/>
<name>A0A2W2BWS2_9BACT</name>
<dbReference type="EMBL" id="QKTW01000018">
    <property type="protein sequence ID" value="PZF72303.1"/>
    <property type="molecule type" value="Genomic_DNA"/>
</dbReference>
<evidence type="ECO:0000313" key="8">
    <source>
        <dbReference type="Proteomes" id="UP000248745"/>
    </source>
</evidence>